<sequence length="527" mass="56204">MPDRRVRVTGTLFVAVLLVFAGVSPALATTDAGPVAGDGWTTATTLPASAATTAPQQEGSSLHERIVASRNDEPGSVSLTFEYRVPDSVTGLRVGVPVLSIPGITVASTDGFERTETTRFLWDTETDRPSVTLRLAVGDELGSGVRGVERGDWALVSQPNTRVQIRTDDRAVRTSSFGVASGEPGYASSHLAYLGTHERRNVTVADERATFVLGAEDADPTRATAFLTAANEHFDFGVQRERITVFVLPLNEDATTGVDAATVDTAFWVGQSGLGFDGTGAVFAHEYVHTRLGTVGVDDATWLTEASAEYYGHLFALNDGVGDYETFRSDLRASEYDPDRRSVVLTDPETWTGTTAHYDKGAHVLAALDAEIRRRTDGARTLRDVFTGRSEPFRDYRAFRTAVTRVADDDSLGPWLDRYVTTDALPPLPENPRYYVAAPSLDPDGDGTASGAEVERGRHPFVAGAGPDGAVTTSTATDTTDGTETTAGAGRTTTTPPTETEGSAPGFGVVAALAALLIVVRLEKRRQ</sequence>
<accession>A0ABD5ZY59</accession>
<keyword evidence="5" id="KW-1185">Reference proteome</keyword>
<keyword evidence="1" id="KW-0732">Signal</keyword>
<evidence type="ECO:0000256" key="1">
    <source>
        <dbReference type="ARBA" id="ARBA00022729"/>
    </source>
</evidence>
<dbReference type="SUPFAM" id="SSF55486">
    <property type="entry name" value="Metalloproteases ('zincins'), catalytic domain"/>
    <property type="match status" value="1"/>
</dbReference>
<evidence type="ECO:0000313" key="4">
    <source>
        <dbReference type="EMBL" id="MFC7255254.1"/>
    </source>
</evidence>
<evidence type="ECO:0000313" key="5">
    <source>
        <dbReference type="Proteomes" id="UP001596434"/>
    </source>
</evidence>
<gene>
    <name evidence="4" type="ORF">ACFQKE_08110</name>
</gene>
<proteinExistence type="predicted"/>
<feature type="region of interest" description="Disordered" evidence="2">
    <location>
        <begin position="459"/>
        <end position="505"/>
    </location>
</feature>
<evidence type="ECO:0000259" key="3">
    <source>
        <dbReference type="Pfam" id="PF18204"/>
    </source>
</evidence>
<feature type="domain" description="PGF-CTERM archaeal protein-sorting signal" evidence="3">
    <location>
        <begin position="505"/>
        <end position="520"/>
    </location>
</feature>
<dbReference type="InterPro" id="IPR026371">
    <property type="entry name" value="PGF_CTERM"/>
</dbReference>
<dbReference type="InterPro" id="IPR027268">
    <property type="entry name" value="Peptidase_M4/M1_CTD_sf"/>
</dbReference>
<dbReference type="Pfam" id="PF18204">
    <property type="entry name" value="PGF-CTERM"/>
    <property type="match status" value="1"/>
</dbReference>
<dbReference type="Gene3D" id="1.10.390.10">
    <property type="entry name" value="Neutral Protease Domain 2"/>
    <property type="match status" value="1"/>
</dbReference>
<dbReference type="AlphaFoldDB" id="A0ABD5ZY59"/>
<evidence type="ECO:0000256" key="2">
    <source>
        <dbReference type="SAM" id="MobiDB-lite"/>
    </source>
</evidence>
<organism evidence="4 5">
    <name type="scientific">Haloplanus litoreus</name>
    <dbReference type="NCBI Taxonomy" id="767515"/>
    <lineage>
        <taxon>Archaea</taxon>
        <taxon>Methanobacteriati</taxon>
        <taxon>Methanobacteriota</taxon>
        <taxon>Stenosarchaea group</taxon>
        <taxon>Halobacteria</taxon>
        <taxon>Halobacteriales</taxon>
        <taxon>Haloferacaceae</taxon>
        <taxon>Haloplanus</taxon>
    </lineage>
</organism>
<feature type="compositionally biased region" description="Low complexity" evidence="2">
    <location>
        <begin position="468"/>
        <end position="505"/>
    </location>
</feature>
<dbReference type="GeneID" id="96953606"/>
<dbReference type="EMBL" id="JBHTAT010000001">
    <property type="protein sequence ID" value="MFC7255254.1"/>
    <property type="molecule type" value="Genomic_DNA"/>
</dbReference>
<protein>
    <submittedName>
        <fullName evidence="4">PGF-CTERM sorting domain-containing protein</fullName>
    </submittedName>
</protein>
<dbReference type="Proteomes" id="UP001596434">
    <property type="component" value="Unassembled WGS sequence"/>
</dbReference>
<name>A0ABD5ZY59_9EURY</name>
<dbReference type="RefSeq" id="WP_379703470.1">
    <property type="nucleotide sequence ID" value="NZ_JBHTAT010000001.1"/>
</dbReference>
<comment type="caution">
    <text evidence="4">The sequence shown here is derived from an EMBL/GenBank/DDBJ whole genome shotgun (WGS) entry which is preliminary data.</text>
</comment>
<reference evidence="4 5" key="1">
    <citation type="journal article" date="2019" name="Int. J. Syst. Evol. Microbiol.">
        <title>The Global Catalogue of Microorganisms (GCM) 10K type strain sequencing project: providing services to taxonomists for standard genome sequencing and annotation.</title>
        <authorList>
            <consortium name="The Broad Institute Genomics Platform"/>
            <consortium name="The Broad Institute Genome Sequencing Center for Infectious Disease"/>
            <person name="Wu L."/>
            <person name="Ma J."/>
        </authorList>
    </citation>
    <scope>NUCLEOTIDE SEQUENCE [LARGE SCALE GENOMIC DNA]</scope>
    <source>
        <strain evidence="4 5">GX21</strain>
    </source>
</reference>